<accession>A0AAV7KCS4</accession>
<feature type="signal peptide" evidence="3">
    <location>
        <begin position="1"/>
        <end position="21"/>
    </location>
</feature>
<proteinExistence type="predicted"/>
<feature type="chain" id="PRO_5043518534" evidence="3">
    <location>
        <begin position="22"/>
        <end position="626"/>
    </location>
</feature>
<keyword evidence="5" id="KW-1185">Reference proteome</keyword>
<evidence type="ECO:0000313" key="4">
    <source>
        <dbReference type="EMBL" id="KAI6658977.1"/>
    </source>
</evidence>
<evidence type="ECO:0000313" key="5">
    <source>
        <dbReference type="Proteomes" id="UP001165289"/>
    </source>
</evidence>
<dbReference type="Proteomes" id="UP001165289">
    <property type="component" value="Unassembled WGS sequence"/>
</dbReference>
<sequence>MELKICLFVIVVFVVLQRCYTDTIDVEFPSVAPQNFEYILDIDPVNREYNCIDVNNNNNNNNTDIYWRDIPLMRHTNPLNVYSVYTNTKTIGIKKFTCYNQNTYLGTTDIEVKEGGHIEVILDNIPINYTTNQVLEVVENTNNLVITCSADTGELISGGVAQSYPSVIIPTVTSQHDNNVYTCRRIIGGEILFEVSLTLMVPVSSTTQGVTTIPSVTSSTSGTIQSSSSTMVDTTEPTSTIITTTEATATQMTTTTSPTTTIITTPETTTTTTATSPTTITITDPTTTAGTTTPEITSPTTTTTPSLPSVSIHLSYTPNYNTVFVGYDDVTITCSITTDSIADNLTIMLIDVSTGSILKSQIGNQASILLELVKGNITHKCSVQTDRGLFLGGQTADLRVEDMYTQEVLNLHTIIPSNRGVRLVWETSYPQLANEIYIISVYSVNESIQHKDITTNMTEYYLIDVSYTFHYYITVDITNRLHNTNNSYTQIYYIHNQLISKPSTLYGIIGLIAGVLILIVLVIIVVLLIIILVLKRKKTNKHEYTKQDNSSSKPENITPNKEYIQLSDIHTLPSRHQTNYKYEPMTSVVPIRDEYVEVSTQPDYYEIPDSHFTEHEYENLASVICK</sequence>
<protein>
    <submittedName>
        <fullName evidence="4">Uncharacterized protein</fullName>
    </submittedName>
</protein>
<dbReference type="EMBL" id="JAKMXF010000066">
    <property type="protein sequence ID" value="KAI6658977.1"/>
    <property type="molecule type" value="Genomic_DNA"/>
</dbReference>
<organism evidence="4 5">
    <name type="scientific">Oopsacas minuta</name>
    <dbReference type="NCBI Taxonomy" id="111878"/>
    <lineage>
        <taxon>Eukaryota</taxon>
        <taxon>Metazoa</taxon>
        <taxon>Porifera</taxon>
        <taxon>Hexactinellida</taxon>
        <taxon>Hexasterophora</taxon>
        <taxon>Lyssacinosida</taxon>
        <taxon>Leucopsacidae</taxon>
        <taxon>Oopsacas</taxon>
    </lineage>
</organism>
<comment type="caution">
    <text evidence="4">The sequence shown here is derived from an EMBL/GenBank/DDBJ whole genome shotgun (WGS) entry which is preliminary data.</text>
</comment>
<feature type="region of interest" description="Disordered" evidence="1">
    <location>
        <begin position="269"/>
        <end position="305"/>
    </location>
</feature>
<dbReference type="AlphaFoldDB" id="A0AAV7KCS4"/>
<evidence type="ECO:0000256" key="2">
    <source>
        <dbReference type="SAM" id="Phobius"/>
    </source>
</evidence>
<name>A0AAV7KCS4_9METZ</name>
<evidence type="ECO:0000256" key="3">
    <source>
        <dbReference type="SAM" id="SignalP"/>
    </source>
</evidence>
<keyword evidence="2" id="KW-1133">Transmembrane helix</keyword>
<feature type="transmembrane region" description="Helical" evidence="2">
    <location>
        <begin position="505"/>
        <end position="534"/>
    </location>
</feature>
<gene>
    <name evidence="4" type="ORF">LOD99_14653</name>
</gene>
<feature type="region of interest" description="Disordered" evidence="1">
    <location>
        <begin position="210"/>
        <end position="236"/>
    </location>
</feature>
<evidence type="ECO:0000256" key="1">
    <source>
        <dbReference type="SAM" id="MobiDB-lite"/>
    </source>
</evidence>
<keyword evidence="2" id="KW-0472">Membrane</keyword>
<reference evidence="4 5" key="1">
    <citation type="journal article" date="2023" name="BMC Biol.">
        <title>The compact genome of the sponge Oopsacas minuta (Hexactinellida) is lacking key metazoan core genes.</title>
        <authorList>
            <person name="Santini S."/>
            <person name="Schenkelaars Q."/>
            <person name="Jourda C."/>
            <person name="Duchesne M."/>
            <person name="Belahbib H."/>
            <person name="Rocher C."/>
            <person name="Selva M."/>
            <person name="Riesgo A."/>
            <person name="Vervoort M."/>
            <person name="Leys S.P."/>
            <person name="Kodjabachian L."/>
            <person name="Le Bivic A."/>
            <person name="Borchiellini C."/>
            <person name="Claverie J.M."/>
            <person name="Renard E."/>
        </authorList>
    </citation>
    <scope>NUCLEOTIDE SEQUENCE [LARGE SCALE GENOMIC DNA]</scope>
    <source>
        <strain evidence="4">SPO-2</strain>
    </source>
</reference>
<keyword evidence="2" id="KW-0812">Transmembrane</keyword>
<keyword evidence="3" id="KW-0732">Signal</keyword>